<feature type="compositionally biased region" description="Acidic residues" evidence="4">
    <location>
        <begin position="145"/>
        <end position="163"/>
    </location>
</feature>
<proteinExistence type="predicted"/>
<comment type="caution">
    <text evidence="6">The sequence shown here is derived from an EMBL/GenBank/DDBJ whole genome shotgun (WGS) entry which is preliminary data.</text>
</comment>
<evidence type="ECO:0000259" key="5">
    <source>
        <dbReference type="PROSITE" id="PS50222"/>
    </source>
</evidence>
<dbReference type="EMBL" id="BQXS01011902">
    <property type="protein sequence ID" value="GKT17989.1"/>
    <property type="molecule type" value="Genomic_DNA"/>
</dbReference>
<dbReference type="PROSITE" id="PS50222">
    <property type="entry name" value="EF_HAND_2"/>
    <property type="match status" value="1"/>
</dbReference>
<sequence>MKGFSHLDPGVEKIRIDGAGITDLDELISELQRFPKLTALFLRNNNITKYSSLAPLKSLTILDLSGNPHPDDLQSFITCLRECPTLKCLYVDLASEEEEDDVITNLPQLHIINGLPLNEGDEDFVLKEPLGMDLVLDEEEEIEYEEYEEEEEMEENLIEEPDLGEGPPNPLPLSEPLTISQSNPPIRDEIQPPMQSQMHTEPSSSSITAHSDSSSQLILEPQEVQPRAQGVEMPDEMKDEELQMHVERNGWQMAEIERLRTKVKQLEMMLKMKKGSSAGAGSSSSASMVSSSSHGKLSSHAHASLEAGTPASIPTSAPATYGIPPSFASPTSTPLSSSSVRKKVLSLAQLKRFISELYVSKAKYDKRCMSSGLPVETMEQHLFTFLNIKYGMKRLITQWAQAVLEGVAKYEPTDNYVRVFSRVVHNEIDEEFVAVQRQVKDTVIELLRVYLRGKHPLVGEEQLKRLVNQRTGPRGEIREREWTDIIGYMYVGKEKQTAEGSEGDLSLKTELKNAAAQYRKEKEEARDQSAKKRTDTLKKLPKGRLLFSTFLEILLDNQLKGHCEFLRRFITLFRRFDTDSDGIVTEKDCESIMLSMDPGMSRARLLAALDALDPHGNKMITFNRCVCVLSDEIARYNDREEESINP</sequence>
<dbReference type="SUPFAM" id="SSF52058">
    <property type="entry name" value="L domain-like"/>
    <property type="match status" value="1"/>
</dbReference>
<name>A0ABQ5JUS8_9EUKA</name>
<feature type="compositionally biased region" description="Low complexity" evidence="4">
    <location>
        <begin position="203"/>
        <end position="215"/>
    </location>
</feature>
<feature type="compositionally biased region" description="Low complexity" evidence="4">
    <location>
        <begin position="275"/>
        <end position="303"/>
    </location>
</feature>
<protein>
    <recommendedName>
        <fullName evidence="5">EF-hand domain-containing protein</fullName>
    </recommendedName>
</protein>
<evidence type="ECO:0000256" key="2">
    <source>
        <dbReference type="ARBA" id="ARBA00022737"/>
    </source>
</evidence>
<dbReference type="InterPro" id="IPR001611">
    <property type="entry name" value="Leu-rich_rpt"/>
</dbReference>
<keyword evidence="7" id="KW-1185">Reference proteome</keyword>
<dbReference type="Gene3D" id="1.10.238.10">
    <property type="entry name" value="EF-hand"/>
    <property type="match status" value="1"/>
</dbReference>
<feature type="compositionally biased region" description="Polar residues" evidence="4">
    <location>
        <begin position="193"/>
        <end position="202"/>
    </location>
</feature>
<evidence type="ECO:0000313" key="6">
    <source>
        <dbReference type="EMBL" id="GKT17989.1"/>
    </source>
</evidence>
<dbReference type="InterPro" id="IPR032675">
    <property type="entry name" value="LRR_dom_sf"/>
</dbReference>
<dbReference type="PANTHER" id="PTHR16306">
    <property type="entry name" value="TRANSLIN-ASSOCIATED FACTOR X-INTERACTING PROTEIN 1"/>
    <property type="match status" value="1"/>
</dbReference>
<dbReference type="Pfam" id="PF12799">
    <property type="entry name" value="LRR_4"/>
    <property type="match status" value="1"/>
</dbReference>
<dbReference type="InterPro" id="IPR025875">
    <property type="entry name" value="Leu-rich_rpt_4"/>
</dbReference>
<dbReference type="InterPro" id="IPR011992">
    <property type="entry name" value="EF-hand-dom_pair"/>
</dbReference>
<feature type="region of interest" description="Disordered" evidence="4">
    <location>
        <begin position="145"/>
        <end position="216"/>
    </location>
</feature>
<feature type="coiled-coil region" evidence="3">
    <location>
        <begin position="508"/>
        <end position="535"/>
    </location>
</feature>
<keyword evidence="2" id="KW-0677">Repeat</keyword>
<dbReference type="PANTHER" id="PTHR16306:SF1">
    <property type="entry name" value="CHROMOSOME UNDETERMINED SCAFFOLD_7, WHOLE GENOME SHOTGUN SEQUENCE"/>
    <property type="match status" value="1"/>
</dbReference>
<keyword evidence="3" id="KW-0175">Coiled coil</keyword>
<reference evidence="6" key="1">
    <citation type="submission" date="2022-03" db="EMBL/GenBank/DDBJ databases">
        <title>Draft genome sequence of Aduncisulcus paluster, a free-living microaerophilic Fornicata.</title>
        <authorList>
            <person name="Yuyama I."/>
            <person name="Kume K."/>
            <person name="Tamura T."/>
            <person name="Inagaki Y."/>
            <person name="Hashimoto T."/>
        </authorList>
    </citation>
    <scope>NUCLEOTIDE SEQUENCE</scope>
    <source>
        <strain evidence="6">NY0171</strain>
    </source>
</reference>
<feature type="region of interest" description="Disordered" evidence="4">
    <location>
        <begin position="274"/>
        <end position="303"/>
    </location>
</feature>
<dbReference type="Proteomes" id="UP001057375">
    <property type="component" value="Unassembled WGS sequence"/>
</dbReference>
<evidence type="ECO:0000313" key="7">
    <source>
        <dbReference type="Proteomes" id="UP001057375"/>
    </source>
</evidence>
<dbReference type="Gene3D" id="3.80.10.10">
    <property type="entry name" value="Ribonuclease Inhibitor"/>
    <property type="match status" value="1"/>
</dbReference>
<feature type="domain" description="EF-hand" evidence="5">
    <location>
        <begin position="564"/>
        <end position="599"/>
    </location>
</feature>
<evidence type="ECO:0000256" key="1">
    <source>
        <dbReference type="ARBA" id="ARBA00022614"/>
    </source>
</evidence>
<dbReference type="PROSITE" id="PS51450">
    <property type="entry name" value="LRR"/>
    <property type="match status" value="1"/>
</dbReference>
<organism evidence="6 7">
    <name type="scientific">Aduncisulcus paluster</name>
    <dbReference type="NCBI Taxonomy" id="2918883"/>
    <lineage>
        <taxon>Eukaryota</taxon>
        <taxon>Metamonada</taxon>
        <taxon>Carpediemonas-like organisms</taxon>
        <taxon>Aduncisulcus</taxon>
    </lineage>
</organism>
<dbReference type="SUPFAM" id="SSF47473">
    <property type="entry name" value="EF-hand"/>
    <property type="match status" value="1"/>
</dbReference>
<evidence type="ECO:0000256" key="3">
    <source>
        <dbReference type="SAM" id="Coils"/>
    </source>
</evidence>
<accession>A0ABQ5JUS8</accession>
<keyword evidence="1" id="KW-0433">Leucine-rich repeat</keyword>
<evidence type="ECO:0000256" key="4">
    <source>
        <dbReference type="SAM" id="MobiDB-lite"/>
    </source>
</evidence>
<dbReference type="InterPro" id="IPR002048">
    <property type="entry name" value="EF_hand_dom"/>
</dbReference>
<gene>
    <name evidence="6" type="ORF">ADUPG1_011215</name>
</gene>